<dbReference type="InterPro" id="IPR013078">
    <property type="entry name" value="His_Pase_superF_clade-1"/>
</dbReference>
<reference evidence="2" key="1">
    <citation type="submission" date="2016-10" db="EMBL/GenBank/DDBJ databases">
        <authorList>
            <person name="Varghese N."/>
            <person name="Submissions S."/>
        </authorList>
    </citation>
    <scope>NUCLEOTIDE SEQUENCE [LARGE SCALE GENOMIC DNA]</scope>
    <source>
        <strain evidence="2">CGMCC 1.3566</strain>
    </source>
</reference>
<evidence type="ECO:0000313" key="1">
    <source>
        <dbReference type="EMBL" id="SET36331.1"/>
    </source>
</evidence>
<dbReference type="InterPro" id="IPR050275">
    <property type="entry name" value="PGM_Phosphatase"/>
</dbReference>
<gene>
    <name evidence="1" type="ORF">SAMN05421676_104179</name>
</gene>
<dbReference type="STRING" id="237682.SAMN05421676_104179"/>
<dbReference type="InterPro" id="IPR029033">
    <property type="entry name" value="His_PPase_superfam"/>
</dbReference>
<evidence type="ECO:0000313" key="2">
    <source>
        <dbReference type="Proteomes" id="UP000199095"/>
    </source>
</evidence>
<dbReference type="Gene3D" id="3.40.50.1240">
    <property type="entry name" value="Phosphoglycerate mutase-like"/>
    <property type="match status" value="1"/>
</dbReference>
<dbReference type="SMART" id="SM00855">
    <property type="entry name" value="PGAM"/>
    <property type="match status" value="1"/>
</dbReference>
<dbReference type="GO" id="GO:0016791">
    <property type="term" value="F:phosphatase activity"/>
    <property type="evidence" value="ECO:0007669"/>
    <property type="project" value="TreeGrafter"/>
</dbReference>
<dbReference type="RefSeq" id="WP_093133545.1">
    <property type="nucleotide sequence ID" value="NZ_FOHJ01000004.1"/>
</dbReference>
<dbReference type="PANTHER" id="PTHR48100">
    <property type="entry name" value="BROAD-SPECIFICITY PHOSPHATASE YOR283W-RELATED"/>
    <property type="match status" value="1"/>
</dbReference>
<dbReference type="GO" id="GO:0005737">
    <property type="term" value="C:cytoplasm"/>
    <property type="evidence" value="ECO:0007669"/>
    <property type="project" value="TreeGrafter"/>
</dbReference>
<dbReference type="PANTHER" id="PTHR48100:SF1">
    <property type="entry name" value="HISTIDINE PHOSPHATASE FAMILY PROTEIN-RELATED"/>
    <property type="match status" value="1"/>
</dbReference>
<dbReference type="CDD" id="cd07040">
    <property type="entry name" value="HP"/>
    <property type="match status" value="1"/>
</dbReference>
<proteinExistence type="predicted"/>
<dbReference type="OrthoDB" id="512570at2"/>
<accession>A0A1I0DWT4</accession>
<dbReference type="EMBL" id="FOHJ01000004">
    <property type="protein sequence ID" value="SET36331.1"/>
    <property type="molecule type" value="Genomic_DNA"/>
</dbReference>
<keyword evidence="2" id="KW-1185">Reference proteome</keyword>
<dbReference type="Pfam" id="PF00300">
    <property type="entry name" value="His_Phos_1"/>
    <property type="match status" value="1"/>
</dbReference>
<protein>
    <submittedName>
        <fullName evidence="1">2,3-bisphosphoglycerate-dependent phosphoglycerate mutase</fullName>
    </submittedName>
</protein>
<organism evidence="1 2">
    <name type="scientific">Salinibacillus kushneri</name>
    <dbReference type="NCBI Taxonomy" id="237682"/>
    <lineage>
        <taxon>Bacteria</taxon>
        <taxon>Bacillati</taxon>
        <taxon>Bacillota</taxon>
        <taxon>Bacilli</taxon>
        <taxon>Bacillales</taxon>
        <taxon>Bacillaceae</taxon>
        <taxon>Salinibacillus</taxon>
    </lineage>
</organism>
<sequence>MEKNIYVVRHCEATGQSSDSPLTTRGFQQREELKSFFKGIPVNRILSSLLLRARQSISLLASERDLPLEIDDRLTERILSTVFLNNWLDKLKATFSDMDLAYNGGESSKEAMNRSMEVVKDVLNRDEKNTVIITHGNLMALLLKNFDSGFGFEEWKSLTNPDIYHLIFRDQKTELKRIWNGWNL</sequence>
<name>A0A1I0DWT4_9BACI</name>
<dbReference type="Proteomes" id="UP000199095">
    <property type="component" value="Unassembled WGS sequence"/>
</dbReference>
<dbReference type="AlphaFoldDB" id="A0A1I0DWT4"/>
<dbReference type="SUPFAM" id="SSF53254">
    <property type="entry name" value="Phosphoglycerate mutase-like"/>
    <property type="match status" value="1"/>
</dbReference>